<feature type="region of interest" description="Disordered" evidence="1">
    <location>
        <begin position="587"/>
        <end position="617"/>
    </location>
</feature>
<feature type="compositionally biased region" description="Polar residues" evidence="1">
    <location>
        <begin position="465"/>
        <end position="480"/>
    </location>
</feature>
<name>A0A5B0QG98_PUCGR</name>
<feature type="compositionally biased region" description="Basic and acidic residues" evidence="1">
    <location>
        <begin position="412"/>
        <end position="436"/>
    </location>
</feature>
<feature type="compositionally biased region" description="Basic and acidic residues" evidence="1">
    <location>
        <begin position="888"/>
        <end position="908"/>
    </location>
</feature>
<proteinExistence type="predicted"/>
<gene>
    <name evidence="2" type="ORF">PGTUg99_004481</name>
</gene>
<feature type="region of interest" description="Disordered" evidence="1">
    <location>
        <begin position="140"/>
        <end position="174"/>
    </location>
</feature>
<feature type="region of interest" description="Disordered" evidence="1">
    <location>
        <begin position="869"/>
        <end position="987"/>
    </location>
</feature>
<protein>
    <submittedName>
        <fullName evidence="2">Uncharacterized protein</fullName>
    </submittedName>
</protein>
<feature type="compositionally biased region" description="Polar residues" evidence="1">
    <location>
        <begin position="595"/>
        <end position="608"/>
    </location>
</feature>
<feature type="compositionally biased region" description="Polar residues" evidence="1">
    <location>
        <begin position="509"/>
        <end position="520"/>
    </location>
</feature>
<sequence length="1434" mass="160162">MFSQRHGGWRNLYFVILSACRIQCMYQIPHPSTGQLAAWASPPPEGEIQHFETGPLLPWHQPGLDGRPTLVQGTPSATFSPYHHEAVPIVGDQVGRYVFISPEPPAHPFQTPVPPTAQGTILHPHPSMVYVYPWSPQMLSQHPKHRRPVSGSSLNPHAPEFAPKPMFPPVAELTPLDRPNAVAEAPHSNLNTGASIFSEDAAHQPPTTESAPITPAPTFKPAGNTGASSAPAGAGQLHPSGAKASPAQLSEAKSNSGTRSSIPKAATRQSSHAETGSKLSESIETFETKDLSKSINDKIIQQRVEHKNQEKVEDDTKGGSAKLPPNPVDAIAKPKARKEELQAPVLQDDSGITEVHDSTFDQPSKGERFDDQSTPPEEEDLEHKTRFLKKVLKIQPHIPVDKLSQKVTKAQDGNKDDGSSRETLARTGREAQREIDFQTEDQPHNTPRVDSTRTGLKTNAERLDTTSAAPKQFESDTVNLRQKAPKDITPPLSSFRSSGKFEPAEIQGTPPTVLSDSQTEAEGVLEKSPISLSGAHAFKMSQNKMVDRYDNEFPLLPLPALVKEIDTSQTSSARPTTPPQTTIFLKKASQRSRKASYQASLNSQSTTKNNKRGDSDETAEVISLRKILDDKSDGLSEKTRLLLYKSIPDSSSSSTKAEMNRSLLKGKKSKILIKAHQPTAQVGKTESVNSYPLKVKADVNLLAPASLSSESVDRGSEKLLTDMQDTDHEKESAAVNLEPVSPDPAAKSQVEPILPKANAKTLSEGDFNRAMTTTKTTSIASVGDGGKQKESFKKSPEALVQVNNPLTKNSPRRKKLPQSTEKIENEVSKNSERKVLEALLDPVTPKHLDNEKKQSALQDDLPKMQIAETSAPLHQQSASDSNGIRNKAIGEDKEGKSITSDNKTKEMDATSSAKEVSDVTPVSRDGLNKSPVGFFDTSIQESAETISKQQSAHVDREKQSFRPPSLNQSKNQKPSPQSTSRNSDIKEKFRQIRLPDYLLQRIQNPSEFPVSSMKKTTKKYQNKMRHLVKPFTDDQKRDITLANASLNFGIQNVLRMEEEKLDLYIANTLAIFLNPPDTSLHYRMDPNLDPPMFQILLEDWKKNVRAFHQAKRPIEEMIGPFEGRRRWLTLEKWLYKHDAANKWKLEREEFRNQKIEEKVMDMIEEHYGISDSPFNFHNIPSDKSDLVSKLPESAMAVLTRVVGLKASVRRNKLKFYLMNRHDSPKWWEEFHLEEESDRFGLDVLTIIKVGDALHFGSENWIHELKRKPAKANLSYTRLIQVFSNEDKALSIPWIESAEREWLNRLPGNLYQERLENLSSFIRDLGDSNKLGLELLCLNNGLSLERLLMGIKDRKPLIPEVYNMIPKMSPTEKRTLLTWITKNPPDLGKKFNHTNPSANLLLRIRNIASLLEWPRYLSWNFIQSKTKLAKKSISP</sequence>
<feature type="compositionally biased region" description="Basic and acidic residues" evidence="1">
    <location>
        <begin position="303"/>
        <end position="317"/>
    </location>
</feature>
<feature type="compositionally biased region" description="Polar residues" evidence="1">
    <location>
        <begin position="444"/>
        <end position="457"/>
    </location>
</feature>
<feature type="compositionally biased region" description="Polar residues" evidence="1">
    <location>
        <begin position="965"/>
        <end position="982"/>
    </location>
</feature>
<feature type="compositionally biased region" description="Polar residues" evidence="1">
    <location>
        <begin position="872"/>
        <end position="884"/>
    </location>
</feature>
<dbReference type="EMBL" id="VDEP01000280">
    <property type="protein sequence ID" value="KAA1112226.1"/>
    <property type="molecule type" value="Genomic_DNA"/>
</dbReference>
<evidence type="ECO:0000256" key="1">
    <source>
        <dbReference type="SAM" id="MobiDB-lite"/>
    </source>
</evidence>
<organism evidence="2 3">
    <name type="scientific">Puccinia graminis f. sp. tritici</name>
    <dbReference type="NCBI Taxonomy" id="56615"/>
    <lineage>
        <taxon>Eukaryota</taxon>
        <taxon>Fungi</taxon>
        <taxon>Dikarya</taxon>
        <taxon>Basidiomycota</taxon>
        <taxon>Pucciniomycotina</taxon>
        <taxon>Pucciniomycetes</taxon>
        <taxon>Pucciniales</taxon>
        <taxon>Pucciniaceae</taxon>
        <taxon>Puccinia</taxon>
    </lineage>
</organism>
<feature type="compositionally biased region" description="Polar residues" evidence="1">
    <location>
        <begin position="937"/>
        <end position="952"/>
    </location>
</feature>
<feature type="region of interest" description="Disordered" evidence="1">
    <location>
        <begin position="803"/>
        <end position="829"/>
    </location>
</feature>
<evidence type="ECO:0000313" key="3">
    <source>
        <dbReference type="Proteomes" id="UP000325313"/>
    </source>
</evidence>
<feature type="compositionally biased region" description="Basic and acidic residues" evidence="1">
    <location>
        <begin position="354"/>
        <end position="371"/>
    </location>
</feature>
<reference evidence="2 3" key="1">
    <citation type="submission" date="2019-05" db="EMBL/GenBank/DDBJ databases">
        <title>Emergence of the Ug99 lineage of the wheat stem rust pathogen through somatic hybridization.</title>
        <authorList>
            <person name="Li F."/>
            <person name="Upadhyaya N.M."/>
            <person name="Sperschneider J."/>
            <person name="Matny O."/>
            <person name="Nguyen-Phuc H."/>
            <person name="Mago R."/>
            <person name="Raley C."/>
            <person name="Miller M.E."/>
            <person name="Silverstein K.A.T."/>
            <person name="Henningsen E."/>
            <person name="Hirsch C.D."/>
            <person name="Visser B."/>
            <person name="Pretorius Z.A."/>
            <person name="Steffenson B.J."/>
            <person name="Schwessinger B."/>
            <person name="Dodds P.N."/>
            <person name="Figueroa M."/>
        </authorList>
    </citation>
    <scope>NUCLEOTIDE SEQUENCE [LARGE SCALE GENOMIC DNA]</scope>
    <source>
        <strain evidence="2 3">Ug99</strain>
    </source>
</reference>
<feature type="region of interest" description="Disordered" evidence="1">
    <location>
        <begin position="398"/>
        <end position="527"/>
    </location>
</feature>
<accession>A0A5B0QG98</accession>
<dbReference type="Proteomes" id="UP000325313">
    <property type="component" value="Unassembled WGS sequence"/>
</dbReference>
<evidence type="ECO:0000313" key="2">
    <source>
        <dbReference type="EMBL" id="KAA1112226.1"/>
    </source>
</evidence>
<feature type="compositionally biased region" description="Polar residues" evidence="1">
    <location>
        <begin position="247"/>
        <end position="282"/>
    </location>
</feature>
<feature type="region of interest" description="Disordered" evidence="1">
    <location>
        <begin position="202"/>
        <end position="282"/>
    </location>
</feature>
<feature type="region of interest" description="Disordered" evidence="1">
    <location>
        <begin position="300"/>
        <end position="382"/>
    </location>
</feature>
<comment type="caution">
    <text evidence="2">The sequence shown here is derived from an EMBL/GenBank/DDBJ whole genome shotgun (WGS) entry which is preliminary data.</text>
</comment>